<evidence type="ECO:0000256" key="7">
    <source>
        <dbReference type="PROSITE-ProRule" id="PRU01091"/>
    </source>
</evidence>
<dbReference type="PANTHER" id="PTHR48111:SF76">
    <property type="entry name" value="TWO-COMPONENT RESPONSE REGULATOR"/>
    <property type="match status" value="1"/>
</dbReference>
<evidence type="ECO:0000313" key="10">
    <source>
        <dbReference type="EMBL" id="RKP51943.1"/>
    </source>
</evidence>
<dbReference type="FunFam" id="1.10.10.10:FF:000005">
    <property type="entry name" value="Two-component system response regulator"/>
    <property type="match status" value="1"/>
</dbReference>
<dbReference type="GO" id="GO:0006355">
    <property type="term" value="P:regulation of DNA-templated transcription"/>
    <property type="evidence" value="ECO:0007669"/>
    <property type="project" value="InterPro"/>
</dbReference>
<reference evidence="10 11" key="1">
    <citation type="submission" date="2018-10" db="EMBL/GenBank/DDBJ databases">
        <title>Robbsia sp. DHC34, isolated from soil.</title>
        <authorList>
            <person name="Gao Z.-H."/>
            <person name="Qiu L.-H."/>
        </authorList>
    </citation>
    <scope>NUCLEOTIDE SEQUENCE [LARGE SCALE GENOMIC DNA]</scope>
    <source>
        <strain evidence="10 11">DHC34</strain>
    </source>
</reference>
<name>A0A494XWH1_9BURK</name>
<keyword evidence="3" id="KW-0805">Transcription regulation</keyword>
<dbReference type="PANTHER" id="PTHR48111">
    <property type="entry name" value="REGULATOR OF RPOS"/>
    <property type="match status" value="1"/>
</dbReference>
<keyword evidence="2" id="KW-0902">Two-component regulatory system</keyword>
<organism evidence="10 11">
    <name type="scientific">Pararobbsia silviterrae</name>
    <dbReference type="NCBI Taxonomy" id="1792498"/>
    <lineage>
        <taxon>Bacteria</taxon>
        <taxon>Pseudomonadati</taxon>
        <taxon>Pseudomonadota</taxon>
        <taxon>Betaproteobacteria</taxon>
        <taxon>Burkholderiales</taxon>
        <taxon>Burkholderiaceae</taxon>
        <taxon>Pararobbsia</taxon>
    </lineage>
</organism>
<evidence type="ECO:0000256" key="3">
    <source>
        <dbReference type="ARBA" id="ARBA00023015"/>
    </source>
</evidence>
<dbReference type="OrthoDB" id="9802426at2"/>
<evidence type="ECO:0000313" key="11">
    <source>
        <dbReference type="Proteomes" id="UP000270342"/>
    </source>
</evidence>
<dbReference type="SMART" id="SM00448">
    <property type="entry name" value="REC"/>
    <property type="match status" value="1"/>
</dbReference>
<dbReference type="GO" id="GO:0005829">
    <property type="term" value="C:cytosol"/>
    <property type="evidence" value="ECO:0007669"/>
    <property type="project" value="TreeGrafter"/>
</dbReference>
<dbReference type="RefSeq" id="WP_121088346.1">
    <property type="nucleotide sequence ID" value="NZ_RBZU01000008.1"/>
</dbReference>
<dbReference type="GO" id="GO:0032993">
    <property type="term" value="C:protein-DNA complex"/>
    <property type="evidence" value="ECO:0007669"/>
    <property type="project" value="TreeGrafter"/>
</dbReference>
<feature type="DNA-binding region" description="OmpR/PhoB-type" evidence="7">
    <location>
        <begin position="127"/>
        <end position="225"/>
    </location>
</feature>
<dbReference type="PROSITE" id="PS51755">
    <property type="entry name" value="OMPR_PHOB"/>
    <property type="match status" value="1"/>
</dbReference>
<dbReference type="InterPro" id="IPR001789">
    <property type="entry name" value="Sig_transdc_resp-reg_receiver"/>
</dbReference>
<evidence type="ECO:0000256" key="5">
    <source>
        <dbReference type="ARBA" id="ARBA00023163"/>
    </source>
</evidence>
<dbReference type="Pfam" id="PF00486">
    <property type="entry name" value="Trans_reg_C"/>
    <property type="match status" value="1"/>
</dbReference>
<dbReference type="Gene3D" id="3.40.50.2300">
    <property type="match status" value="1"/>
</dbReference>
<feature type="modified residue" description="4-aspartylphosphate" evidence="6">
    <location>
        <position position="52"/>
    </location>
</feature>
<dbReference type="Gene3D" id="6.10.250.690">
    <property type="match status" value="1"/>
</dbReference>
<dbReference type="EMBL" id="RBZU01000008">
    <property type="protein sequence ID" value="RKP51943.1"/>
    <property type="molecule type" value="Genomic_DNA"/>
</dbReference>
<dbReference type="Proteomes" id="UP000270342">
    <property type="component" value="Unassembled WGS sequence"/>
</dbReference>
<evidence type="ECO:0000259" key="9">
    <source>
        <dbReference type="PROSITE" id="PS51755"/>
    </source>
</evidence>
<dbReference type="SMART" id="SM00862">
    <property type="entry name" value="Trans_reg_C"/>
    <property type="match status" value="1"/>
</dbReference>
<keyword evidence="4 7" id="KW-0238">DNA-binding</keyword>
<keyword evidence="5" id="KW-0804">Transcription</keyword>
<dbReference type="GO" id="GO:0000156">
    <property type="term" value="F:phosphorelay response regulator activity"/>
    <property type="evidence" value="ECO:0007669"/>
    <property type="project" value="TreeGrafter"/>
</dbReference>
<comment type="caution">
    <text evidence="10">The sequence shown here is derived from an EMBL/GenBank/DDBJ whole genome shotgun (WGS) entry which is preliminary data.</text>
</comment>
<dbReference type="GO" id="GO:0000976">
    <property type="term" value="F:transcription cis-regulatory region binding"/>
    <property type="evidence" value="ECO:0007669"/>
    <property type="project" value="TreeGrafter"/>
</dbReference>
<dbReference type="PROSITE" id="PS50110">
    <property type="entry name" value="RESPONSE_REGULATORY"/>
    <property type="match status" value="1"/>
</dbReference>
<dbReference type="AlphaFoldDB" id="A0A494XWH1"/>
<dbReference type="InterPro" id="IPR011006">
    <property type="entry name" value="CheY-like_superfamily"/>
</dbReference>
<dbReference type="Pfam" id="PF00072">
    <property type="entry name" value="Response_reg"/>
    <property type="match status" value="1"/>
</dbReference>
<dbReference type="SUPFAM" id="SSF52172">
    <property type="entry name" value="CheY-like"/>
    <property type="match status" value="1"/>
</dbReference>
<gene>
    <name evidence="10" type="ORF">D7S86_18565</name>
</gene>
<protein>
    <submittedName>
        <fullName evidence="10">DNA-binding response regulator</fullName>
    </submittedName>
</protein>
<evidence type="ECO:0000259" key="8">
    <source>
        <dbReference type="PROSITE" id="PS50110"/>
    </source>
</evidence>
<evidence type="ECO:0000256" key="2">
    <source>
        <dbReference type="ARBA" id="ARBA00023012"/>
    </source>
</evidence>
<dbReference type="InterPro" id="IPR039420">
    <property type="entry name" value="WalR-like"/>
</dbReference>
<proteinExistence type="predicted"/>
<dbReference type="InterPro" id="IPR036388">
    <property type="entry name" value="WH-like_DNA-bd_sf"/>
</dbReference>
<evidence type="ECO:0000256" key="4">
    <source>
        <dbReference type="ARBA" id="ARBA00023125"/>
    </source>
</evidence>
<evidence type="ECO:0000256" key="6">
    <source>
        <dbReference type="PROSITE-ProRule" id="PRU00169"/>
    </source>
</evidence>
<dbReference type="Gene3D" id="1.10.10.10">
    <property type="entry name" value="Winged helix-like DNA-binding domain superfamily/Winged helix DNA-binding domain"/>
    <property type="match status" value="1"/>
</dbReference>
<feature type="domain" description="OmpR/PhoB-type" evidence="9">
    <location>
        <begin position="127"/>
        <end position="225"/>
    </location>
</feature>
<keyword evidence="1 6" id="KW-0597">Phosphoprotein</keyword>
<keyword evidence="11" id="KW-1185">Reference proteome</keyword>
<evidence type="ECO:0000256" key="1">
    <source>
        <dbReference type="ARBA" id="ARBA00022553"/>
    </source>
</evidence>
<dbReference type="CDD" id="cd00383">
    <property type="entry name" value="trans_reg_C"/>
    <property type="match status" value="1"/>
</dbReference>
<sequence length="225" mass="25145">MATVLTIEDDEITAKEIIRELTECGFQVDWASSGREGMSKVMIGNYDAVMLDRMLPDIDGLTILRTMRGVGMETPVLMLSALSDADERVRGLRAGGDDYLTKPFASQEMSARLEILLRRHQRGSKRETALHVGPLDLDLVSRRASCMGVEIPLLPTEFRVLEFMMRNPSQVLTRTMIFEAVWGYRFDPGSNLIDVHVGRLRKKLEGVEAASKLLQTVRGSGYILG</sequence>
<accession>A0A494XWH1</accession>
<dbReference type="InterPro" id="IPR001867">
    <property type="entry name" value="OmpR/PhoB-type_DNA-bd"/>
</dbReference>
<feature type="domain" description="Response regulatory" evidence="8">
    <location>
        <begin position="3"/>
        <end position="117"/>
    </location>
</feature>